<keyword evidence="3" id="KW-1185">Reference proteome</keyword>
<dbReference type="Proteomes" id="UP001358586">
    <property type="component" value="Chromosome 9"/>
</dbReference>
<comment type="caution">
    <text evidence="2">The sequence shown here is derived from an EMBL/GenBank/DDBJ whole genome shotgun (WGS) entry which is preliminary data.</text>
</comment>
<keyword evidence="1" id="KW-1133">Transmembrane helix</keyword>
<accession>A0ABR0NLQ8</accession>
<proteinExistence type="predicted"/>
<keyword evidence="1" id="KW-0812">Transmembrane</keyword>
<organism evidence="2 3">
    <name type="scientific">Gossypium arboreum</name>
    <name type="common">Tree cotton</name>
    <name type="synonym">Gossypium nanking</name>
    <dbReference type="NCBI Taxonomy" id="29729"/>
    <lineage>
        <taxon>Eukaryota</taxon>
        <taxon>Viridiplantae</taxon>
        <taxon>Streptophyta</taxon>
        <taxon>Embryophyta</taxon>
        <taxon>Tracheophyta</taxon>
        <taxon>Spermatophyta</taxon>
        <taxon>Magnoliopsida</taxon>
        <taxon>eudicotyledons</taxon>
        <taxon>Gunneridae</taxon>
        <taxon>Pentapetalae</taxon>
        <taxon>rosids</taxon>
        <taxon>malvids</taxon>
        <taxon>Malvales</taxon>
        <taxon>Malvaceae</taxon>
        <taxon>Malvoideae</taxon>
        <taxon>Gossypium</taxon>
    </lineage>
</organism>
<sequence length="84" mass="9207">MKPRLIVIAGHVVIGHAVLSILGIDILGGLHTYWTRVWVACGACSPFCELHGCMRAETVAFPRSLRVGSVALRYELSPWLYLAS</sequence>
<gene>
    <name evidence="2" type="ORF">PVK06_029858</name>
</gene>
<name>A0ABR0NLQ8_GOSAR</name>
<evidence type="ECO:0000313" key="3">
    <source>
        <dbReference type="Proteomes" id="UP001358586"/>
    </source>
</evidence>
<feature type="transmembrane region" description="Helical" evidence="1">
    <location>
        <begin position="6"/>
        <end position="27"/>
    </location>
</feature>
<evidence type="ECO:0008006" key="4">
    <source>
        <dbReference type="Google" id="ProtNLM"/>
    </source>
</evidence>
<evidence type="ECO:0000256" key="1">
    <source>
        <dbReference type="SAM" id="Phobius"/>
    </source>
</evidence>
<reference evidence="2 3" key="1">
    <citation type="submission" date="2023-03" db="EMBL/GenBank/DDBJ databases">
        <title>WGS of Gossypium arboreum.</title>
        <authorList>
            <person name="Yu D."/>
        </authorList>
    </citation>
    <scope>NUCLEOTIDE SEQUENCE [LARGE SCALE GENOMIC DNA]</scope>
    <source>
        <tissue evidence="2">Leaf</tissue>
    </source>
</reference>
<evidence type="ECO:0000313" key="2">
    <source>
        <dbReference type="EMBL" id="KAK5802273.1"/>
    </source>
</evidence>
<protein>
    <recommendedName>
        <fullName evidence="4">Secreted protein</fullName>
    </recommendedName>
</protein>
<keyword evidence="1" id="KW-0472">Membrane</keyword>
<dbReference type="EMBL" id="JARKNE010000009">
    <property type="protein sequence ID" value="KAK5802273.1"/>
    <property type="molecule type" value="Genomic_DNA"/>
</dbReference>